<keyword evidence="3" id="KW-1185">Reference proteome</keyword>
<dbReference type="EMBL" id="JAQGLA010000100">
    <property type="protein sequence ID" value="MDA3630436.1"/>
    <property type="molecule type" value="Genomic_DNA"/>
</dbReference>
<feature type="compositionally biased region" description="Pro residues" evidence="1">
    <location>
        <begin position="35"/>
        <end position="47"/>
    </location>
</feature>
<name>A0ABT4VAK6_9PSEU</name>
<dbReference type="RefSeq" id="WP_270953630.1">
    <property type="nucleotide sequence ID" value="NZ_JAQGLA010000100.1"/>
</dbReference>
<dbReference type="Proteomes" id="UP001210380">
    <property type="component" value="Unassembled WGS sequence"/>
</dbReference>
<accession>A0ABT4VAK6</accession>
<evidence type="ECO:0000256" key="1">
    <source>
        <dbReference type="SAM" id="MobiDB-lite"/>
    </source>
</evidence>
<dbReference type="Gene3D" id="1.25.40.10">
    <property type="entry name" value="Tetratricopeptide repeat domain"/>
    <property type="match status" value="2"/>
</dbReference>
<evidence type="ECO:0000313" key="3">
    <source>
        <dbReference type="Proteomes" id="UP001210380"/>
    </source>
</evidence>
<feature type="region of interest" description="Disordered" evidence="1">
    <location>
        <begin position="1"/>
        <end position="58"/>
    </location>
</feature>
<evidence type="ECO:0000313" key="2">
    <source>
        <dbReference type="EMBL" id="MDA3630436.1"/>
    </source>
</evidence>
<dbReference type="InterPro" id="IPR011990">
    <property type="entry name" value="TPR-like_helical_dom_sf"/>
</dbReference>
<dbReference type="Gene3D" id="3.40.50.300">
    <property type="entry name" value="P-loop containing nucleotide triphosphate hydrolases"/>
    <property type="match status" value="1"/>
</dbReference>
<comment type="caution">
    <text evidence="2">The sequence shown here is derived from an EMBL/GenBank/DDBJ whole genome shotgun (WGS) entry which is preliminary data.</text>
</comment>
<dbReference type="InterPro" id="IPR027417">
    <property type="entry name" value="P-loop_NTPase"/>
</dbReference>
<reference evidence="2 3" key="1">
    <citation type="submission" date="2022-11" db="EMBL/GenBank/DDBJ databases">
        <title>Draft genome sequence of Saccharopolyspora sp. WRP15-2 isolated from rhizosphere soils of wild rice in Thailand.</title>
        <authorList>
            <person name="Duangmal K."/>
            <person name="Kammanee S."/>
            <person name="Muangham S."/>
        </authorList>
    </citation>
    <scope>NUCLEOTIDE SEQUENCE [LARGE SCALE GENOMIC DNA]</scope>
    <source>
        <strain evidence="2 3">WRP15-2</strain>
    </source>
</reference>
<protein>
    <submittedName>
        <fullName evidence="2">Tetratricopeptide repeat protein</fullName>
    </submittedName>
</protein>
<gene>
    <name evidence="2" type="ORF">OU415_33760</name>
</gene>
<organism evidence="2 3">
    <name type="scientific">Saccharopolyspora oryzae</name>
    <dbReference type="NCBI Taxonomy" id="2997343"/>
    <lineage>
        <taxon>Bacteria</taxon>
        <taxon>Bacillati</taxon>
        <taxon>Actinomycetota</taxon>
        <taxon>Actinomycetes</taxon>
        <taxon>Pseudonocardiales</taxon>
        <taxon>Pseudonocardiaceae</taxon>
        <taxon>Saccharopolyspora</taxon>
    </lineage>
</organism>
<dbReference type="PANTHER" id="PTHR47691">
    <property type="entry name" value="REGULATOR-RELATED"/>
    <property type="match status" value="1"/>
</dbReference>
<dbReference type="SUPFAM" id="SSF48452">
    <property type="entry name" value="TPR-like"/>
    <property type="match status" value="1"/>
</dbReference>
<dbReference type="PANTHER" id="PTHR47691:SF3">
    <property type="entry name" value="HTH-TYPE TRANSCRIPTIONAL REGULATOR RV0890C-RELATED"/>
    <property type="match status" value="1"/>
</dbReference>
<sequence length="691" mass="75122">MTGHDVGGNHFDGESENVVQARDIHGDVHFHAPKSPRPSPNQVPPPTKFFTNNERQLKDTSKYLRPDEEAEHQAPKVVVLEGAPGSGKSETAYQWVHQHRAAFPDGAFYAPLEAGTDETGLVGEALLQCLLGVGYSPEEIPADLGGRSNLWRSWTTGKRLVLVVNGAVTAAQVLPLLPGAGNSAVLVTAARSLISLRARAGAEFVPLEPLSKESARKLLCRIVGDARDLADEPGPVDELIERCAGQTIALCVAGSELAGRPERPVARLVRELSNERRRLAALSRDHDLSVEAVFNTAVGRLDEQARLVYEAFGQHPGVGEVGSVALAEAVRLDEFDLQDALDQLVSAHLIREVGDDRYAAHALVRDHARLLAGAITEVNDRFVEFYVRRALSAGHAVQPKRGWLEALWPGFQPEPIGPDEAWAWLEAERVNVQAVAGELHAAGSELVCQLAVALWPFQEQGKHVDDMDVINRHAVEVATHRELTFAAGLALIQRGFAFRARGESDKAAELFAGGEEKARAVERDDLTATAVESLGISLRDQGDRGGARPVLERNLAMAERLDDPRRLALARMHLGSVAEPQRGEELLDQALAAFASEPYNAAKTRMWRGRRRTELARYDDANADLRAALEYMTEHGKHFDRAQVLVGLGDNALAAGDGEAAREHFLGAAAVCRTRGFAELGEQVQVRLDQS</sequence>
<dbReference type="SUPFAM" id="SSF52540">
    <property type="entry name" value="P-loop containing nucleoside triphosphate hydrolases"/>
    <property type="match status" value="1"/>
</dbReference>
<proteinExistence type="predicted"/>